<evidence type="ECO:0000256" key="2">
    <source>
        <dbReference type="ARBA" id="ARBA00022803"/>
    </source>
</evidence>
<accession>A0A392LZK5</accession>
<evidence type="ECO:0000313" key="6">
    <source>
        <dbReference type="Proteomes" id="UP000265520"/>
    </source>
</evidence>
<dbReference type="Gene3D" id="6.10.250.3420">
    <property type="match status" value="1"/>
</dbReference>
<dbReference type="GO" id="GO:0030544">
    <property type="term" value="F:Hsp70 protein binding"/>
    <property type="evidence" value="ECO:0007669"/>
    <property type="project" value="TreeGrafter"/>
</dbReference>
<dbReference type="Pfam" id="PF18253">
    <property type="entry name" value="HipN"/>
    <property type="match status" value="1"/>
</dbReference>
<dbReference type="GO" id="GO:0000118">
    <property type="term" value="C:histone deacetylase complex"/>
    <property type="evidence" value="ECO:0007669"/>
    <property type="project" value="TreeGrafter"/>
</dbReference>
<sequence>MDIGKVGELKEFIEACKSNPSLLHTPSLSFFKSYLLSLGARIPPQPKTEPVVNTNNDDDIIESDLELDNSDVVEPDNDPPQKMGNPSAQVTDDSRDAAQLAKSKALLALSQGNHSINMPFFSANLLLLFYY</sequence>
<dbReference type="FunFam" id="6.10.250.3420:FF:000001">
    <property type="entry name" value="Hsc70-interacting protein-like protein"/>
    <property type="match status" value="1"/>
</dbReference>
<organism evidence="5 6">
    <name type="scientific">Trifolium medium</name>
    <dbReference type="NCBI Taxonomy" id="97028"/>
    <lineage>
        <taxon>Eukaryota</taxon>
        <taxon>Viridiplantae</taxon>
        <taxon>Streptophyta</taxon>
        <taxon>Embryophyta</taxon>
        <taxon>Tracheophyta</taxon>
        <taxon>Spermatophyta</taxon>
        <taxon>Magnoliopsida</taxon>
        <taxon>eudicotyledons</taxon>
        <taxon>Gunneridae</taxon>
        <taxon>Pentapetalae</taxon>
        <taxon>rosids</taxon>
        <taxon>fabids</taxon>
        <taxon>Fabales</taxon>
        <taxon>Fabaceae</taxon>
        <taxon>Papilionoideae</taxon>
        <taxon>50 kb inversion clade</taxon>
        <taxon>NPAAA clade</taxon>
        <taxon>Hologalegina</taxon>
        <taxon>IRL clade</taxon>
        <taxon>Trifolieae</taxon>
        <taxon>Trifolium</taxon>
    </lineage>
</organism>
<dbReference type="PANTHER" id="PTHR45883">
    <property type="entry name" value="HSC70-INTERACTING PROTEIN"/>
    <property type="match status" value="1"/>
</dbReference>
<dbReference type="GO" id="GO:0046983">
    <property type="term" value="F:protein dimerization activity"/>
    <property type="evidence" value="ECO:0007669"/>
    <property type="project" value="InterPro"/>
</dbReference>
<reference evidence="5 6" key="1">
    <citation type="journal article" date="2018" name="Front. Plant Sci.">
        <title>Red Clover (Trifolium pratense) and Zigzag Clover (T. medium) - A Picture of Genomic Similarities and Differences.</title>
        <authorList>
            <person name="Dluhosova J."/>
            <person name="Istvanek J."/>
            <person name="Nedelnik J."/>
            <person name="Repkova J."/>
        </authorList>
    </citation>
    <scope>NUCLEOTIDE SEQUENCE [LARGE SCALE GENOMIC DNA]</scope>
    <source>
        <strain evidence="6">cv. 10/8</strain>
        <tissue evidence="5">Leaf</tissue>
    </source>
</reference>
<feature type="region of interest" description="Disordered" evidence="3">
    <location>
        <begin position="43"/>
        <end position="95"/>
    </location>
</feature>
<evidence type="ECO:0000256" key="3">
    <source>
        <dbReference type="SAM" id="MobiDB-lite"/>
    </source>
</evidence>
<protein>
    <submittedName>
        <fullName evidence="5">TPR repeat-containing thioredoxin TDX-like</fullName>
    </submittedName>
</protein>
<dbReference type="CDD" id="cd14438">
    <property type="entry name" value="Hip_N"/>
    <property type="match status" value="1"/>
</dbReference>
<evidence type="ECO:0000256" key="1">
    <source>
        <dbReference type="ARBA" id="ARBA00022737"/>
    </source>
</evidence>
<dbReference type="AlphaFoldDB" id="A0A392LZK5"/>
<gene>
    <name evidence="5" type="ORF">A2U01_0000931</name>
</gene>
<dbReference type="EMBL" id="LXQA010000754">
    <property type="protein sequence ID" value="MCH80168.1"/>
    <property type="molecule type" value="Genomic_DNA"/>
</dbReference>
<dbReference type="Proteomes" id="UP000265520">
    <property type="component" value="Unassembled WGS sequence"/>
</dbReference>
<dbReference type="InterPro" id="IPR034649">
    <property type="entry name" value="Hip_N"/>
</dbReference>
<evidence type="ECO:0000313" key="5">
    <source>
        <dbReference type="EMBL" id="MCH80168.1"/>
    </source>
</evidence>
<feature type="domain" description="Hsp70-interacting protein N-terminal" evidence="4">
    <location>
        <begin position="5"/>
        <end position="43"/>
    </location>
</feature>
<evidence type="ECO:0000259" key="4">
    <source>
        <dbReference type="Pfam" id="PF18253"/>
    </source>
</evidence>
<proteinExistence type="predicted"/>
<keyword evidence="6" id="KW-1185">Reference proteome</keyword>
<keyword evidence="2" id="KW-0802">TPR repeat</keyword>
<dbReference type="InterPro" id="IPR011990">
    <property type="entry name" value="TPR-like_helical_dom_sf"/>
</dbReference>
<keyword evidence="1" id="KW-0677">Repeat</keyword>
<dbReference type="Gene3D" id="1.25.40.10">
    <property type="entry name" value="Tetratricopeptide repeat domain"/>
    <property type="match status" value="1"/>
</dbReference>
<dbReference type="PANTHER" id="PTHR45883:SF7">
    <property type="entry name" value="TPR REPEAT-CONTAINING THIOREDOXIN TDX"/>
    <property type="match status" value="1"/>
</dbReference>
<name>A0A392LZK5_9FABA</name>
<feature type="compositionally biased region" description="Acidic residues" evidence="3">
    <location>
        <begin position="56"/>
        <end position="77"/>
    </location>
</feature>
<comment type="caution">
    <text evidence="5">The sequence shown here is derived from an EMBL/GenBank/DDBJ whole genome shotgun (WGS) entry which is preliminary data.</text>
</comment>